<feature type="domain" description="G" evidence="7">
    <location>
        <begin position="68"/>
        <end position="190"/>
    </location>
</feature>
<dbReference type="GO" id="GO:0005759">
    <property type="term" value="C:mitochondrial matrix"/>
    <property type="evidence" value="ECO:0000318"/>
    <property type="project" value="GO_Central"/>
</dbReference>
<evidence type="ECO:0000256" key="5">
    <source>
        <dbReference type="ARBA" id="ARBA00030975"/>
    </source>
</evidence>
<keyword evidence="4" id="KW-0342">GTP-binding</keyword>
<evidence type="ECO:0000313" key="8">
    <source>
        <dbReference type="EMBL" id="EFX84665.1"/>
    </source>
</evidence>
<dbReference type="InterPro" id="IPR005662">
    <property type="entry name" value="GTPase_Era-like"/>
</dbReference>
<dbReference type="OrthoDB" id="8954335at2759"/>
<protein>
    <recommendedName>
        <fullName evidence="2">GTPase Era, mitochondrial</fullName>
    </recommendedName>
    <alternativeName>
        <fullName evidence="5">ERA-like protein 1</fullName>
    </alternativeName>
</protein>
<dbReference type="eggNOG" id="KOG1423">
    <property type="taxonomic scope" value="Eukaryota"/>
</dbReference>
<dbReference type="InterPro" id="IPR015946">
    <property type="entry name" value="KH_dom-like_a/b"/>
</dbReference>
<evidence type="ECO:0000256" key="4">
    <source>
        <dbReference type="ARBA" id="ARBA00023134"/>
    </source>
</evidence>
<dbReference type="PANTHER" id="PTHR42698:SF1">
    <property type="entry name" value="GTPASE ERA, MITOCHONDRIAL"/>
    <property type="match status" value="1"/>
</dbReference>
<dbReference type="InParanoid" id="E9G7D6"/>
<feature type="region of interest" description="Disordered" evidence="6">
    <location>
        <begin position="218"/>
        <end position="259"/>
    </location>
</feature>
<dbReference type="PANTHER" id="PTHR42698">
    <property type="entry name" value="GTPASE ERA"/>
    <property type="match status" value="1"/>
</dbReference>
<dbReference type="GO" id="GO:0000028">
    <property type="term" value="P:ribosomal small subunit assembly"/>
    <property type="evidence" value="ECO:0000318"/>
    <property type="project" value="GO_Central"/>
</dbReference>
<dbReference type="AlphaFoldDB" id="E9G7D6"/>
<organism evidence="8 9">
    <name type="scientific">Daphnia pulex</name>
    <name type="common">Water flea</name>
    <dbReference type="NCBI Taxonomy" id="6669"/>
    <lineage>
        <taxon>Eukaryota</taxon>
        <taxon>Metazoa</taxon>
        <taxon>Ecdysozoa</taxon>
        <taxon>Arthropoda</taxon>
        <taxon>Crustacea</taxon>
        <taxon>Branchiopoda</taxon>
        <taxon>Diplostraca</taxon>
        <taxon>Cladocera</taxon>
        <taxon>Anomopoda</taxon>
        <taxon>Daphniidae</taxon>
        <taxon>Daphnia</taxon>
    </lineage>
</organism>
<evidence type="ECO:0000256" key="3">
    <source>
        <dbReference type="ARBA" id="ARBA00022741"/>
    </source>
</evidence>
<comment type="similarity">
    <text evidence="1">Belongs to the TRAFAC class TrmE-Era-EngA-EngB-Septin-like GTPase superfamily. Era GTPase family.</text>
</comment>
<dbReference type="GO" id="GO:0005525">
    <property type="term" value="F:GTP binding"/>
    <property type="evidence" value="ECO:0007669"/>
    <property type="project" value="UniProtKB-KW"/>
</dbReference>
<evidence type="ECO:0000259" key="7">
    <source>
        <dbReference type="Pfam" id="PF01926"/>
    </source>
</evidence>
<accession>E9G7D6</accession>
<dbReference type="InterPro" id="IPR009019">
    <property type="entry name" value="KH_sf_prok-type"/>
</dbReference>
<dbReference type="HOGENOM" id="CLU_038009_2_1_1"/>
<dbReference type="KEGG" id="dpx:DAPPUDRAFT_194445"/>
<feature type="compositionally biased region" description="Polar residues" evidence="6">
    <location>
        <begin position="229"/>
        <end position="253"/>
    </location>
</feature>
<evidence type="ECO:0000256" key="6">
    <source>
        <dbReference type="SAM" id="MobiDB-lite"/>
    </source>
</evidence>
<dbReference type="Gene3D" id="3.40.50.300">
    <property type="entry name" value="P-loop containing nucleotide triphosphate hydrolases"/>
    <property type="match status" value="1"/>
</dbReference>
<evidence type="ECO:0000256" key="2">
    <source>
        <dbReference type="ARBA" id="ARBA00019149"/>
    </source>
</evidence>
<dbReference type="PRINTS" id="PR00326">
    <property type="entry name" value="GTP1OBG"/>
</dbReference>
<sequence>MLCHSLTHQSKWFRVNSSLRVLTLRYFSQESPSLGFRSPSQRIPSTPAIQSELVRTPSEYVKGSRVLQVAILGIPNAGKSTLVNQLSGWQTCSVSRKVHTTKKMSKTVLIRDETQIVFLDTPGLVLPAEAKQFNLDKSFVIDPEVALSKANLLLVLHDISNKWTRGSLSSKILRLLHLYPDKESVLVLNKIDLLKEKRLLLDYTNKLTEGIVGGKSIASNTDQRKRSMSRQNSDMSTVNESNAELSEPTNSRSMSEKEVAKRIEGKMGWPNFSRVFMISAIDGDGVSDIVEHLYGAAKPGRWMYNSSVVTDQNPHEMAIAIIRGKLLDILDKELPYSINTSVRYWEEDLSGTLNIVMALDCQKKFTAKVVVGTGGRTVIQLAREAEQDLRNMFRQEVRLKIVVEPA</sequence>
<dbReference type="GO" id="GO:0043024">
    <property type="term" value="F:ribosomal small subunit binding"/>
    <property type="evidence" value="ECO:0000318"/>
    <property type="project" value="GO_Central"/>
</dbReference>
<dbReference type="Proteomes" id="UP000000305">
    <property type="component" value="Unassembled WGS sequence"/>
</dbReference>
<dbReference type="CDD" id="cd22534">
    <property type="entry name" value="KH-II_Era"/>
    <property type="match status" value="1"/>
</dbReference>
<dbReference type="SUPFAM" id="SSF52540">
    <property type="entry name" value="P-loop containing nucleoside triphosphate hydrolases"/>
    <property type="match status" value="1"/>
</dbReference>
<dbReference type="SUPFAM" id="SSF54814">
    <property type="entry name" value="Prokaryotic type KH domain (KH-domain type II)"/>
    <property type="match status" value="1"/>
</dbReference>
<dbReference type="Pfam" id="PF01926">
    <property type="entry name" value="MMR_HSR1"/>
    <property type="match status" value="1"/>
</dbReference>
<keyword evidence="9" id="KW-1185">Reference proteome</keyword>
<gene>
    <name evidence="8" type="ORF">DAPPUDRAFT_194445</name>
</gene>
<dbReference type="InterPro" id="IPR005225">
    <property type="entry name" value="Small_GTP-bd"/>
</dbReference>
<dbReference type="STRING" id="6669.E9G7D6"/>
<dbReference type="InterPro" id="IPR006073">
    <property type="entry name" value="GTP-bd"/>
</dbReference>
<reference evidence="8 9" key="1">
    <citation type="journal article" date="2011" name="Science">
        <title>The ecoresponsive genome of Daphnia pulex.</title>
        <authorList>
            <person name="Colbourne J.K."/>
            <person name="Pfrender M.E."/>
            <person name="Gilbert D."/>
            <person name="Thomas W.K."/>
            <person name="Tucker A."/>
            <person name="Oakley T.H."/>
            <person name="Tokishita S."/>
            <person name="Aerts A."/>
            <person name="Arnold G.J."/>
            <person name="Basu M.K."/>
            <person name="Bauer D.J."/>
            <person name="Caceres C.E."/>
            <person name="Carmel L."/>
            <person name="Casola C."/>
            <person name="Choi J.H."/>
            <person name="Detter J.C."/>
            <person name="Dong Q."/>
            <person name="Dusheyko S."/>
            <person name="Eads B.D."/>
            <person name="Frohlich T."/>
            <person name="Geiler-Samerotte K.A."/>
            <person name="Gerlach D."/>
            <person name="Hatcher P."/>
            <person name="Jogdeo S."/>
            <person name="Krijgsveld J."/>
            <person name="Kriventseva E.V."/>
            <person name="Kultz D."/>
            <person name="Laforsch C."/>
            <person name="Lindquist E."/>
            <person name="Lopez J."/>
            <person name="Manak J.R."/>
            <person name="Muller J."/>
            <person name="Pangilinan J."/>
            <person name="Patwardhan R.P."/>
            <person name="Pitluck S."/>
            <person name="Pritham E.J."/>
            <person name="Rechtsteiner A."/>
            <person name="Rho M."/>
            <person name="Rogozin I.B."/>
            <person name="Sakarya O."/>
            <person name="Salamov A."/>
            <person name="Schaack S."/>
            <person name="Shapiro H."/>
            <person name="Shiga Y."/>
            <person name="Skalitzky C."/>
            <person name="Smith Z."/>
            <person name="Souvorov A."/>
            <person name="Sung W."/>
            <person name="Tang Z."/>
            <person name="Tsuchiya D."/>
            <person name="Tu H."/>
            <person name="Vos H."/>
            <person name="Wang M."/>
            <person name="Wolf Y.I."/>
            <person name="Yamagata H."/>
            <person name="Yamada T."/>
            <person name="Ye Y."/>
            <person name="Shaw J.R."/>
            <person name="Andrews J."/>
            <person name="Crease T.J."/>
            <person name="Tang H."/>
            <person name="Lucas S.M."/>
            <person name="Robertson H.M."/>
            <person name="Bork P."/>
            <person name="Koonin E.V."/>
            <person name="Zdobnov E.M."/>
            <person name="Grigoriev I.V."/>
            <person name="Lynch M."/>
            <person name="Boore J.L."/>
        </authorList>
    </citation>
    <scope>NUCLEOTIDE SEQUENCE [LARGE SCALE GENOMIC DNA]</scope>
</reference>
<dbReference type="PhylomeDB" id="E9G7D6"/>
<dbReference type="GO" id="GO:0019843">
    <property type="term" value="F:rRNA binding"/>
    <property type="evidence" value="ECO:0000318"/>
    <property type="project" value="GO_Central"/>
</dbReference>
<dbReference type="InterPro" id="IPR027417">
    <property type="entry name" value="P-loop_NTPase"/>
</dbReference>
<evidence type="ECO:0000313" key="9">
    <source>
        <dbReference type="Proteomes" id="UP000000305"/>
    </source>
</evidence>
<dbReference type="EMBL" id="GL732534">
    <property type="protein sequence ID" value="EFX84665.1"/>
    <property type="molecule type" value="Genomic_DNA"/>
</dbReference>
<evidence type="ECO:0000256" key="1">
    <source>
        <dbReference type="ARBA" id="ARBA00007921"/>
    </source>
</evidence>
<dbReference type="FunCoup" id="E9G7D6">
    <property type="interactions" value="1680"/>
</dbReference>
<keyword evidence="3" id="KW-0547">Nucleotide-binding</keyword>
<proteinExistence type="inferred from homology"/>
<dbReference type="Gene3D" id="3.30.300.20">
    <property type="match status" value="1"/>
</dbReference>
<dbReference type="OMA" id="WAEVDVI"/>
<name>E9G7D6_DAPPU</name>
<dbReference type="NCBIfam" id="TIGR00231">
    <property type="entry name" value="small_GTP"/>
    <property type="match status" value="1"/>
</dbReference>